<dbReference type="RefSeq" id="WP_013623349.1">
    <property type="nucleotide sequence ID" value="NC_015172.1"/>
</dbReference>
<dbReference type="eggNOG" id="ENOG5032VZV">
    <property type="taxonomic scope" value="Bacteria"/>
</dbReference>
<dbReference type="HOGENOM" id="CLU_087864_0_0_9"/>
<keyword evidence="1" id="KW-0812">Transmembrane</keyword>
<accession>F0SVK2</accession>
<feature type="transmembrane region" description="Helical" evidence="1">
    <location>
        <begin position="61"/>
        <end position="81"/>
    </location>
</feature>
<reference evidence="2 3" key="1">
    <citation type="journal article" date="2011" name="Stand. Genomic Sci.">
        <title>Complete genome sequence of Syntrophobotulus glycolicus type strain (FlGlyR).</title>
        <authorList>
            <person name="Han C."/>
            <person name="Mwirichia R."/>
            <person name="Chertkov O."/>
            <person name="Held B."/>
            <person name="Lapidus A."/>
            <person name="Nolan M."/>
            <person name="Lucas S."/>
            <person name="Hammon N."/>
            <person name="Deshpande S."/>
            <person name="Cheng J.F."/>
            <person name="Tapia R."/>
            <person name="Goodwin L."/>
            <person name="Pitluck S."/>
            <person name="Huntemann M."/>
            <person name="Liolios K."/>
            <person name="Ivanova N."/>
            <person name="Pagani I."/>
            <person name="Mavromatis K."/>
            <person name="Ovchinikova G."/>
            <person name="Pati A."/>
            <person name="Chen A."/>
            <person name="Palaniappan K."/>
            <person name="Land M."/>
            <person name="Hauser L."/>
            <person name="Brambilla E.M."/>
            <person name="Rohde M."/>
            <person name="Spring S."/>
            <person name="Sikorski J."/>
            <person name="Goker M."/>
            <person name="Woyke T."/>
            <person name="Bristow J."/>
            <person name="Eisen J.A."/>
            <person name="Markowitz V."/>
            <person name="Hugenholtz P."/>
            <person name="Kyrpides N.C."/>
            <person name="Klenk H.P."/>
            <person name="Detter J.C."/>
        </authorList>
    </citation>
    <scope>NUCLEOTIDE SEQUENCE [LARGE SCALE GENOMIC DNA]</scope>
    <source>
        <strain evidence="3">DSM 8271 / FlGlyR</strain>
    </source>
</reference>
<organism evidence="2 3">
    <name type="scientific">Syntrophobotulus glycolicus (strain DSM 8271 / FlGlyR)</name>
    <dbReference type="NCBI Taxonomy" id="645991"/>
    <lineage>
        <taxon>Bacteria</taxon>
        <taxon>Bacillati</taxon>
        <taxon>Bacillota</taxon>
        <taxon>Clostridia</taxon>
        <taxon>Eubacteriales</taxon>
        <taxon>Desulfitobacteriaceae</taxon>
        <taxon>Syntrophobotulus</taxon>
    </lineage>
</organism>
<dbReference type="Proteomes" id="UP000007488">
    <property type="component" value="Chromosome"/>
</dbReference>
<dbReference type="STRING" id="645991.Sgly_0107"/>
<dbReference type="OrthoDB" id="2025662at2"/>
<evidence type="ECO:0000313" key="2">
    <source>
        <dbReference type="EMBL" id="ADY54478.1"/>
    </source>
</evidence>
<feature type="transmembrane region" description="Helical" evidence="1">
    <location>
        <begin position="20"/>
        <end position="41"/>
    </location>
</feature>
<feature type="transmembrane region" description="Helical" evidence="1">
    <location>
        <begin position="112"/>
        <end position="139"/>
    </location>
</feature>
<feature type="transmembrane region" description="Helical" evidence="1">
    <location>
        <begin position="233"/>
        <end position="264"/>
    </location>
</feature>
<protein>
    <recommendedName>
        <fullName evidence="4">ABC-2 family transporter protein</fullName>
    </recommendedName>
</protein>
<dbReference type="AlphaFoldDB" id="F0SVK2"/>
<keyword evidence="3" id="KW-1185">Reference proteome</keyword>
<keyword evidence="1" id="KW-0472">Membrane</keyword>
<dbReference type="EMBL" id="CP002547">
    <property type="protein sequence ID" value="ADY54478.1"/>
    <property type="molecule type" value="Genomic_DNA"/>
</dbReference>
<dbReference type="KEGG" id="sgy:Sgly_0107"/>
<evidence type="ECO:0000256" key="1">
    <source>
        <dbReference type="SAM" id="Phobius"/>
    </source>
</evidence>
<reference evidence="3" key="2">
    <citation type="submission" date="2011-02" db="EMBL/GenBank/DDBJ databases">
        <title>The complete genome of Syntrophobotulus glycolicus DSM 8271.</title>
        <authorList>
            <person name="Lucas S."/>
            <person name="Copeland A."/>
            <person name="Lapidus A."/>
            <person name="Bruce D."/>
            <person name="Goodwin L."/>
            <person name="Pitluck S."/>
            <person name="Kyrpides N."/>
            <person name="Mavromatis K."/>
            <person name="Pagani I."/>
            <person name="Ivanova N."/>
            <person name="Mikhailova N."/>
            <person name="Chertkov O."/>
            <person name="Held B."/>
            <person name="Detter J.C."/>
            <person name="Tapia R."/>
            <person name="Han C."/>
            <person name="Land M."/>
            <person name="Hauser L."/>
            <person name="Markowitz V."/>
            <person name="Cheng J.-F."/>
            <person name="Hugenholtz P."/>
            <person name="Woyke T."/>
            <person name="Wu D."/>
            <person name="Spring S."/>
            <person name="Schroeder M."/>
            <person name="Brambilla E."/>
            <person name="Klenk H.-P."/>
            <person name="Eisen J.A."/>
        </authorList>
    </citation>
    <scope>NUCLEOTIDE SEQUENCE [LARGE SCALE GENOMIC DNA]</scope>
    <source>
        <strain evidence="3">DSM 8271 / FlGlyR</strain>
    </source>
</reference>
<proteinExistence type="predicted"/>
<feature type="transmembrane region" description="Helical" evidence="1">
    <location>
        <begin position="208"/>
        <end position="227"/>
    </location>
</feature>
<name>F0SVK2_SYNGF</name>
<evidence type="ECO:0000313" key="3">
    <source>
        <dbReference type="Proteomes" id="UP000007488"/>
    </source>
</evidence>
<feature type="transmembrane region" description="Helical" evidence="1">
    <location>
        <begin position="177"/>
        <end position="201"/>
    </location>
</feature>
<gene>
    <name evidence="2" type="ordered locus">Sgly_0107</name>
</gene>
<evidence type="ECO:0008006" key="4">
    <source>
        <dbReference type="Google" id="ProtNLM"/>
    </source>
</evidence>
<keyword evidence="1" id="KW-1133">Transmembrane helix</keyword>
<sequence length="276" mass="31427">MKNILRLEFKNCMHRKESKIIFMVLLFLSIGSYGIDCYKFFGQELSFIRSSYEVSIIQSVQSYFLLTTEILLLPLMAMMIYSDSYYTECKMGVYKSIVTRVDKKKYIIAKGVAIFTATFVVFFIPLIVNQLLCFIAFPIEGFDNNQSLPPYDIGFQNFHMENRFDFLRVQAPLLYNLLHMVIISLFASLFALLGYALYFIYKKGRLSVMAGIFIVYLVLEVALSFTGGGKNSIIRLLIAGGTGSVAMLILWIVSLLILSIAVIIHKSFADEPEIQS</sequence>